<sequence length="69" mass="7508">AIKGSRPCGLTIFSPPKLAAIASSVSYISLPHWRRRSSYYLPCPLSLGSLLHSYSTSNIFANDNDHLTG</sequence>
<gene>
    <name evidence="1" type="ORF">ERUC_LOCUS43200</name>
</gene>
<dbReference type="EMBL" id="CAKOAT010914042">
    <property type="protein sequence ID" value="CAH8390717.1"/>
    <property type="molecule type" value="Genomic_DNA"/>
</dbReference>
<proteinExistence type="predicted"/>
<reference evidence="1 2" key="1">
    <citation type="submission" date="2022-03" db="EMBL/GenBank/DDBJ databases">
        <authorList>
            <person name="Macdonald S."/>
            <person name="Ahmed S."/>
            <person name="Newling K."/>
        </authorList>
    </citation>
    <scope>NUCLEOTIDE SEQUENCE [LARGE SCALE GENOMIC DNA]</scope>
</reference>
<name>A0ABC8M546_ERUVS</name>
<evidence type="ECO:0000313" key="1">
    <source>
        <dbReference type="EMBL" id="CAH8390717.1"/>
    </source>
</evidence>
<comment type="caution">
    <text evidence="1">The sequence shown here is derived from an EMBL/GenBank/DDBJ whole genome shotgun (WGS) entry which is preliminary data.</text>
</comment>
<keyword evidence="2" id="KW-1185">Reference proteome</keyword>
<evidence type="ECO:0000313" key="2">
    <source>
        <dbReference type="Proteomes" id="UP001642260"/>
    </source>
</evidence>
<protein>
    <submittedName>
        <fullName evidence="1">Uncharacterized protein</fullName>
    </submittedName>
</protein>
<dbReference type="AlphaFoldDB" id="A0ABC8M546"/>
<dbReference type="Proteomes" id="UP001642260">
    <property type="component" value="Unassembled WGS sequence"/>
</dbReference>
<feature type="non-terminal residue" evidence="1">
    <location>
        <position position="1"/>
    </location>
</feature>
<organism evidence="1 2">
    <name type="scientific">Eruca vesicaria subsp. sativa</name>
    <name type="common">Garden rocket</name>
    <name type="synonym">Eruca sativa</name>
    <dbReference type="NCBI Taxonomy" id="29727"/>
    <lineage>
        <taxon>Eukaryota</taxon>
        <taxon>Viridiplantae</taxon>
        <taxon>Streptophyta</taxon>
        <taxon>Embryophyta</taxon>
        <taxon>Tracheophyta</taxon>
        <taxon>Spermatophyta</taxon>
        <taxon>Magnoliopsida</taxon>
        <taxon>eudicotyledons</taxon>
        <taxon>Gunneridae</taxon>
        <taxon>Pentapetalae</taxon>
        <taxon>rosids</taxon>
        <taxon>malvids</taxon>
        <taxon>Brassicales</taxon>
        <taxon>Brassicaceae</taxon>
        <taxon>Brassiceae</taxon>
        <taxon>Eruca</taxon>
    </lineage>
</organism>
<accession>A0ABC8M546</accession>